<protein>
    <submittedName>
        <fullName evidence="1">Uncharacterized protein</fullName>
    </submittedName>
</protein>
<evidence type="ECO:0000313" key="2">
    <source>
        <dbReference type="Proteomes" id="UP001586593"/>
    </source>
</evidence>
<organism evidence="1 2">
    <name type="scientific">Phialemonium thermophilum</name>
    <dbReference type="NCBI Taxonomy" id="223376"/>
    <lineage>
        <taxon>Eukaryota</taxon>
        <taxon>Fungi</taxon>
        <taxon>Dikarya</taxon>
        <taxon>Ascomycota</taxon>
        <taxon>Pezizomycotina</taxon>
        <taxon>Sordariomycetes</taxon>
        <taxon>Sordariomycetidae</taxon>
        <taxon>Cephalothecales</taxon>
        <taxon>Cephalothecaceae</taxon>
        <taxon>Phialemonium</taxon>
    </lineage>
</organism>
<accession>A0ABR3VSP0</accession>
<evidence type="ECO:0000313" key="1">
    <source>
        <dbReference type="EMBL" id="KAL1844661.1"/>
    </source>
</evidence>
<proteinExistence type="predicted"/>
<reference evidence="1 2" key="1">
    <citation type="journal article" date="2024" name="Commun. Biol.">
        <title>Comparative genomic analysis of thermophilic fungi reveals convergent evolutionary adaptations and gene losses.</title>
        <authorList>
            <person name="Steindorff A.S."/>
            <person name="Aguilar-Pontes M.V."/>
            <person name="Robinson A.J."/>
            <person name="Andreopoulos B."/>
            <person name="LaButti K."/>
            <person name="Kuo A."/>
            <person name="Mondo S."/>
            <person name="Riley R."/>
            <person name="Otillar R."/>
            <person name="Haridas S."/>
            <person name="Lipzen A."/>
            <person name="Grimwood J."/>
            <person name="Schmutz J."/>
            <person name="Clum A."/>
            <person name="Reid I.D."/>
            <person name="Moisan M.C."/>
            <person name="Butler G."/>
            <person name="Nguyen T.T.M."/>
            <person name="Dewar K."/>
            <person name="Conant G."/>
            <person name="Drula E."/>
            <person name="Henrissat B."/>
            <person name="Hansel C."/>
            <person name="Singer S."/>
            <person name="Hutchinson M.I."/>
            <person name="de Vries R.P."/>
            <person name="Natvig D.O."/>
            <person name="Powell A.J."/>
            <person name="Tsang A."/>
            <person name="Grigoriev I.V."/>
        </authorList>
    </citation>
    <scope>NUCLEOTIDE SEQUENCE [LARGE SCALE GENOMIC DNA]</scope>
    <source>
        <strain evidence="1 2">ATCC 24622</strain>
    </source>
</reference>
<gene>
    <name evidence="1" type="ORF">VTK73DRAFT_2077</name>
</gene>
<dbReference type="Proteomes" id="UP001586593">
    <property type="component" value="Unassembled WGS sequence"/>
</dbReference>
<sequence length="61" mass="6436">MLSSLRIATRQAALRRAPAFRFVSVARPASTWANVPQGPPDVSCSLAGPADVAVVFALLTR</sequence>
<comment type="caution">
    <text evidence="1">The sequence shown here is derived from an EMBL/GenBank/DDBJ whole genome shotgun (WGS) entry which is preliminary data.</text>
</comment>
<keyword evidence="2" id="KW-1185">Reference proteome</keyword>
<dbReference type="EMBL" id="JAZHXJ010001555">
    <property type="protein sequence ID" value="KAL1844661.1"/>
    <property type="molecule type" value="Genomic_DNA"/>
</dbReference>
<name>A0ABR3VSP0_9PEZI</name>